<sequence length="340" mass="35807">MTALTEFIRLESPGAWRAGPDQRLQEVVVSVGDATLILTDPRSDRPLAHWSLPAVTRLNPGQMPALYSPTADAPDEQLEITEELMIDAIERVHRAIESRRAHPGRLRGGLTLAAALAMVVGLVFWLPGALVRYAGRIAPPAQAAQIGDAVQAEIARSTGAACHRVAGDGVLQHLATRLLDPGARIVVLPADLRGARRLPGDLYLIGTDLLAETSSPETVAGHLLAASLASPPGSVLQEALDHAGPRAAIQLLTSGKLPAGALTGYGEARLSQPLPRPDDGVLLEAMAQKGVPAEPYARSLDPTGESVLGLIEADPYRLQAPPAALLTDRQWLALQQICAG</sequence>
<accession>A0A2H5EWY4</accession>
<proteinExistence type="predicted"/>
<gene>
    <name evidence="2" type="ORF">CX676_06190</name>
</gene>
<evidence type="ECO:0000313" key="2">
    <source>
        <dbReference type="EMBL" id="AUH63797.1"/>
    </source>
</evidence>
<dbReference type="RefSeq" id="WP_101751838.1">
    <property type="nucleotide sequence ID" value="NZ_CP025430.1"/>
</dbReference>
<keyword evidence="1" id="KW-0812">Transmembrane</keyword>
<dbReference type="EMBL" id="CP025430">
    <property type="protein sequence ID" value="AUH63797.1"/>
    <property type="molecule type" value="Genomic_DNA"/>
</dbReference>
<evidence type="ECO:0000313" key="3">
    <source>
        <dbReference type="Proteomes" id="UP000234530"/>
    </source>
</evidence>
<dbReference type="OrthoDB" id="7822309at2"/>
<keyword evidence="1" id="KW-1133">Transmembrane helix</keyword>
<feature type="transmembrane region" description="Helical" evidence="1">
    <location>
        <begin position="109"/>
        <end position="130"/>
    </location>
</feature>
<reference evidence="2 3" key="1">
    <citation type="journal article" date="2013" name="Antonie Van Leeuwenhoek">
        <title>Paracoccus zhejiangensis sp. nov., isolated from activated sludge in wastewater-treatment system.</title>
        <authorList>
            <person name="Wu Z.G."/>
            <person name="Zhang D.F."/>
            <person name="Liu Y.L."/>
            <person name="Wang F."/>
            <person name="Jiang X."/>
            <person name="Li C."/>
            <person name="Li S.P."/>
            <person name="Hong Q."/>
            <person name="Li W.J."/>
        </authorList>
    </citation>
    <scope>NUCLEOTIDE SEQUENCE [LARGE SCALE GENOMIC DNA]</scope>
    <source>
        <strain evidence="2 3">J6</strain>
    </source>
</reference>
<organism evidence="2 3">
    <name type="scientific">Paracoccus zhejiangensis</name>
    <dbReference type="NCBI Taxonomy" id="1077935"/>
    <lineage>
        <taxon>Bacteria</taxon>
        <taxon>Pseudomonadati</taxon>
        <taxon>Pseudomonadota</taxon>
        <taxon>Alphaproteobacteria</taxon>
        <taxon>Rhodobacterales</taxon>
        <taxon>Paracoccaceae</taxon>
        <taxon>Paracoccus</taxon>
    </lineage>
</organism>
<keyword evidence="1" id="KW-0472">Membrane</keyword>
<dbReference type="AlphaFoldDB" id="A0A2H5EWY4"/>
<evidence type="ECO:0000256" key="1">
    <source>
        <dbReference type="SAM" id="Phobius"/>
    </source>
</evidence>
<dbReference type="Proteomes" id="UP000234530">
    <property type="component" value="Chromosome"/>
</dbReference>
<protein>
    <submittedName>
        <fullName evidence="2">Uncharacterized protein</fullName>
    </submittedName>
</protein>
<keyword evidence="3" id="KW-1185">Reference proteome</keyword>
<dbReference type="KEGG" id="pzh:CX676_06190"/>
<name>A0A2H5EWY4_9RHOB</name>